<feature type="region of interest" description="Disordered" evidence="1">
    <location>
        <begin position="1"/>
        <end position="35"/>
    </location>
</feature>
<evidence type="ECO:0000313" key="2">
    <source>
        <dbReference type="EnsemblPlants" id="TraesCS6D02G103100.1"/>
    </source>
</evidence>
<evidence type="ECO:0000256" key="1">
    <source>
        <dbReference type="SAM" id="MobiDB-lite"/>
    </source>
</evidence>
<dbReference type="OMA" id="PPYFHYS"/>
<dbReference type="OrthoDB" id="10613848at2759"/>
<dbReference type="AlphaFoldDB" id="A0A3B6QDF4"/>
<dbReference type="Gramene" id="TraesCS6D03G0222100.1">
    <property type="protein sequence ID" value="TraesCS6D03G0222100.1.CDS"/>
    <property type="gene ID" value="TraesCS6D03G0222100"/>
</dbReference>
<reference evidence="2" key="1">
    <citation type="submission" date="2018-08" db="EMBL/GenBank/DDBJ databases">
        <authorList>
            <person name="Rossello M."/>
        </authorList>
    </citation>
    <scope>NUCLEOTIDE SEQUENCE [LARGE SCALE GENOMIC DNA]</scope>
    <source>
        <strain evidence="2">cv. Chinese Spring</strain>
    </source>
</reference>
<dbReference type="EnsemblPlants" id="TraesCS6D02G103100.1">
    <property type="protein sequence ID" value="TraesCS6D02G103100.1"/>
    <property type="gene ID" value="TraesCS6D02G103100"/>
</dbReference>
<accession>A0A3B6QDF4</accession>
<evidence type="ECO:0000313" key="3">
    <source>
        <dbReference type="Proteomes" id="UP000019116"/>
    </source>
</evidence>
<feature type="compositionally biased region" description="Pro residues" evidence="1">
    <location>
        <begin position="7"/>
        <end position="30"/>
    </location>
</feature>
<protein>
    <submittedName>
        <fullName evidence="2">Uncharacterized protein</fullName>
    </submittedName>
</protein>
<proteinExistence type="predicted"/>
<keyword evidence="3" id="KW-1185">Reference proteome</keyword>
<dbReference type="Gramene" id="TraesCS6D02G103100.1">
    <property type="protein sequence ID" value="TraesCS6D02G103100.1"/>
    <property type="gene ID" value="TraesCS6D02G103100"/>
</dbReference>
<dbReference type="PaxDb" id="4565-Traes_7AS_63A57C3B7.3"/>
<dbReference type="STRING" id="4565.A0A3B6QDF4"/>
<dbReference type="Proteomes" id="UP000019116">
    <property type="component" value="Chromosome 6D"/>
</dbReference>
<organism evidence="2">
    <name type="scientific">Triticum aestivum</name>
    <name type="common">Wheat</name>
    <dbReference type="NCBI Taxonomy" id="4565"/>
    <lineage>
        <taxon>Eukaryota</taxon>
        <taxon>Viridiplantae</taxon>
        <taxon>Streptophyta</taxon>
        <taxon>Embryophyta</taxon>
        <taxon>Tracheophyta</taxon>
        <taxon>Spermatophyta</taxon>
        <taxon>Magnoliopsida</taxon>
        <taxon>Liliopsida</taxon>
        <taxon>Poales</taxon>
        <taxon>Poaceae</taxon>
        <taxon>BOP clade</taxon>
        <taxon>Pooideae</taxon>
        <taxon>Triticodae</taxon>
        <taxon>Triticeae</taxon>
        <taxon>Triticinae</taxon>
        <taxon>Triticum</taxon>
    </lineage>
</organism>
<reference evidence="2" key="2">
    <citation type="submission" date="2018-10" db="UniProtKB">
        <authorList>
            <consortium name="EnsemblPlants"/>
        </authorList>
    </citation>
    <scope>IDENTIFICATION</scope>
</reference>
<sequence>MEAGAAPAPPVGPPRHRPGPPALHHPPTAPTRPTGSAHVSNSSCYSTCSGFHLLKISSIVTSASFYLAFTDQWFNPSPPPYFHYSSILARFQGRGSLELSYFVSLLSRGALDLEAFFSEVCICCQGEVLLCEFVPLCRIGRRLPCQEEGILQTPPNSTSIELQHHLVQRSAEDSSVVGATYLSRWDIQVALRSGCLIIYRKVINSRKRLRAHVGLDEGEVCPK</sequence>
<name>A0A3B6QDF4_WHEAT</name>